<evidence type="ECO:0000256" key="2">
    <source>
        <dbReference type="SAM" id="MobiDB-lite"/>
    </source>
</evidence>
<feature type="region of interest" description="Disordered" evidence="2">
    <location>
        <begin position="839"/>
        <end position="869"/>
    </location>
</feature>
<feature type="compositionally biased region" description="Low complexity" evidence="2">
    <location>
        <begin position="125"/>
        <end position="134"/>
    </location>
</feature>
<keyword evidence="1" id="KW-0597">Phosphoprotein</keyword>
<feature type="region of interest" description="Disordered" evidence="2">
    <location>
        <begin position="651"/>
        <end position="673"/>
    </location>
</feature>
<feature type="compositionally biased region" description="Basic and acidic residues" evidence="2">
    <location>
        <begin position="707"/>
        <end position="721"/>
    </location>
</feature>
<feature type="compositionally biased region" description="Polar residues" evidence="2">
    <location>
        <begin position="544"/>
        <end position="553"/>
    </location>
</feature>
<dbReference type="OrthoDB" id="5598057at2759"/>
<feature type="region of interest" description="Disordered" evidence="2">
    <location>
        <begin position="707"/>
        <end position="744"/>
    </location>
</feature>
<dbReference type="InterPro" id="IPR027267">
    <property type="entry name" value="AH/BAR_dom_sf"/>
</dbReference>
<reference evidence="5" key="1">
    <citation type="submission" date="2016-03" db="EMBL/GenBank/DDBJ databases">
        <authorList>
            <person name="Guldener U."/>
        </authorList>
    </citation>
    <scope>NUCLEOTIDE SEQUENCE [LARGE SCALE GENOMIC DNA]</scope>
    <source>
        <strain evidence="5">04CH-RAC-A.6.1</strain>
    </source>
</reference>
<dbReference type="Gene3D" id="1.20.1270.60">
    <property type="entry name" value="Arfaptin homology (AH) domain/BAR domain"/>
    <property type="match status" value="1"/>
</dbReference>
<feature type="domain" description="PH" evidence="3">
    <location>
        <begin position="421"/>
        <end position="524"/>
    </location>
</feature>
<evidence type="ECO:0000313" key="4">
    <source>
        <dbReference type="EMBL" id="CZS95171.1"/>
    </source>
</evidence>
<organism evidence="4 5">
    <name type="scientific">Rhynchosporium agropyri</name>
    <dbReference type="NCBI Taxonomy" id="914238"/>
    <lineage>
        <taxon>Eukaryota</taxon>
        <taxon>Fungi</taxon>
        <taxon>Dikarya</taxon>
        <taxon>Ascomycota</taxon>
        <taxon>Pezizomycotina</taxon>
        <taxon>Leotiomycetes</taxon>
        <taxon>Helotiales</taxon>
        <taxon>Ploettnerulaceae</taxon>
        <taxon>Rhynchosporium</taxon>
    </lineage>
</organism>
<dbReference type="AlphaFoldDB" id="A0A1E1KAZ5"/>
<proteinExistence type="predicted"/>
<evidence type="ECO:0000259" key="3">
    <source>
        <dbReference type="PROSITE" id="PS50003"/>
    </source>
</evidence>
<dbReference type="PANTHER" id="PTHR31941">
    <property type="entry name" value="CYTOSKELETAL SIGNALING PROTEIN SLM1"/>
    <property type="match status" value="1"/>
</dbReference>
<dbReference type="PROSITE" id="PS50003">
    <property type="entry name" value="PH_DOMAIN"/>
    <property type="match status" value="1"/>
</dbReference>
<dbReference type="EMBL" id="FJUX01000021">
    <property type="protein sequence ID" value="CZS95171.1"/>
    <property type="molecule type" value="Genomic_DNA"/>
</dbReference>
<feature type="compositionally biased region" description="Polar residues" evidence="2">
    <location>
        <begin position="84"/>
        <end position="93"/>
    </location>
</feature>
<dbReference type="Proteomes" id="UP000178912">
    <property type="component" value="Unassembled WGS sequence"/>
</dbReference>
<dbReference type="InterPro" id="IPR046869">
    <property type="entry name" value="SLM1/RGC1-like_PH"/>
</dbReference>
<dbReference type="Pfam" id="PF20400">
    <property type="entry name" value="BAR_4"/>
    <property type="match status" value="1"/>
</dbReference>
<dbReference type="Pfam" id="PF20399">
    <property type="entry name" value="PH_20"/>
    <property type="match status" value="1"/>
</dbReference>
<evidence type="ECO:0000256" key="1">
    <source>
        <dbReference type="ARBA" id="ARBA00022553"/>
    </source>
</evidence>
<evidence type="ECO:0000313" key="5">
    <source>
        <dbReference type="Proteomes" id="UP000178912"/>
    </source>
</evidence>
<dbReference type="InterPro" id="IPR043453">
    <property type="entry name" value="Slm1_PH"/>
</dbReference>
<feature type="region of interest" description="Disordered" evidence="2">
    <location>
        <begin position="1"/>
        <end position="28"/>
    </location>
</feature>
<dbReference type="Gene3D" id="2.30.29.30">
    <property type="entry name" value="Pleckstrin-homology domain (PH domain)/Phosphotyrosine-binding domain (PTB)"/>
    <property type="match status" value="1"/>
</dbReference>
<dbReference type="InterPro" id="IPR011993">
    <property type="entry name" value="PH-like_dom_sf"/>
</dbReference>
<feature type="region of interest" description="Disordered" evidence="2">
    <location>
        <begin position="544"/>
        <end position="620"/>
    </location>
</feature>
<dbReference type="CDD" id="cd13311">
    <property type="entry name" value="PH_Slm1"/>
    <property type="match status" value="1"/>
</dbReference>
<dbReference type="SUPFAM" id="SSF50729">
    <property type="entry name" value="PH domain-like"/>
    <property type="match status" value="1"/>
</dbReference>
<feature type="region of interest" description="Disordered" evidence="2">
    <location>
        <begin position="755"/>
        <end position="774"/>
    </location>
</feature>
<dbReference type="SMART" id="SM00233">
    <property type="entry name" value="PH"/>
    <property type="match status" value="1"/>
</dbReference>
<sequence length="869" mass="94221">MTNLHSDAAIPPPSQAHTDRGYGANSSRANLGANAVATTDFGSAPGYPTNVSPVAQPANNRGRFHEEWEASQRGSSIIDGPMQRSDSVMSQGDTLILSRGGTLKKKASLRKTGSVKRSSSRRSSRAGSVRSLALQPAGDEDETHSAFYSPVPTTGNPTEILANRFQAWRKVLKDLITYFREIQSSYDHRSKSLLKISNVINNTSAPAMFLESGGIDDALQILRGYHKSAIAEANKSRDIENDVILALTGLRSDLNQKIKEIKGLTSDFKNSVDKEMEATRRAVNELQEGLGQSDMDPAQMTGKKDPYLLKLAADRQVEKQIDEENYLHQAYLNLEASGRELEAIVVGEIQKSYNAYAGILKREADAAYSTGEELRAGPIAMPKDHEWNTFVRNDEHFVDPNIPVRQAQNIHYPGRDNELAQEVRAGLLERKSKYLKSYTAGWYVLSPTHLHEFKSADKGQAPIMSLYLPEQKLGSRSNEGSSSNKFMLKGRQTGSMHRGHSWVFRAESYDTMNAWYEDIRTLTEKSPQERNAFVRQHARSISGTLQRAGSVSSDGMMDEDDEEPFTASKANIVNTGPKQDELPTRPKPGGRFPSDINLSRGLQAPPSHSSGSSGFEKNDVVAAGGALPGNAMHQYGDDAASPTHAAYVNQQAKEDGVNPYTNQRMSLDLGRGRSDDQFPASGLAAAGLGGAAVGAAGTQAYHEYEAEKSGEYRQQLEEQAAREATSITAPDTHEQQSEQKAAQEVAVYAAPDSGLANATPEASIGTDPDSDLPRHTSETAIYTALDSGLKNPGTDSSFMSGARSQGDITSNVTASASTSSGTNPIEVALRPVTDLRPSLAAGQHHESVQSVSQLHVPGEFPMDGRVTER</sequence>
<feature type="region of interest" description="Disordered" evidence="2">
    <location>
        <begin position="66"/>
        <end position="151"/>
    </location>
</feature>
<name>A0A1E1KAZ5_9HELO</name>
<dbReference type="PANTHER" id="PTHR31941:SF16">
    <property type="entry name" value="PHOSPHATIDYLINOSITOL 4,5-BISPHOSPHATE-BINDING PROTEIN SLM1-RELATED"/>
    <property type="match status" value="1"/>
</dbReference>
<dbReference type="InterPro" id="IPR001849">
    <property type="entry name" value="PH_domain"/>
</dbReference>
<protein>
    <submittedName>
        <fullName evidence="4">Related to transcription factor Ask10p</fullName>
    </submittedName>
</protein>
<feature type="compositionally biased region" description="Polar residues" evidence="2">
    <location>
        <begin position="606"/>
        <end position="615"/>
    </location>
</feature>
<keyword evidence="5" id="KW-1185">Reference proteome</keyword>
<dbReference type="InterPro" id="IPR046868">
    <property type="entry name" value="BAR_4"/>
</dbReference>
<gene>
    <name evidence="4" type="ORF">RAG0_04927</name>
</gene>
<accession>A0A1E1KAZ5</accession>
<feature type="compositionally biased region" description="Polar residues" evidence="2">
    <location>
        <begin position="568"/>
        <end position="577"/>
    </location>
</feature>